<feature type="domain" description="Maltose/galactoside acetyltransferase" evidence="3">
    <location>
        <begin position="7"/>
        <end position="61"/>
    </location>
</feature>
<evidence type="ECO:0000256" key="1">
    <source>
        <dbReference type="ARBA" id="ARBA00007274"/>
    </source>
</evidence>
<evidence type="ECO:0000313" key="4">
    <source>
        <dbReference type="EMBL" id="KAI1610493.1"/>
    </source>
</evidence>
<evidence type="ECO:0000256" key="2">
    <source>
        <dbReference type="ARBA" id="ARBA00022679"/>
    </source>
</evidence>
<protein>
    <submittedName>
        <fullName evidence="4">Trimeric LpxA-like protein</fullName>
    </submittedName>
</protein>
<reference evidence="4" key="1">
    <citation type="journal article" date="2022" name="bioRxiv">
        <title>Deciphering the potential niche of two novel black yeast fungi from a biological soil crust based on their genomes, phenotypes, and melanin regulation.</title>
        <authorList>
            <consortium name="DOE Joint Genome Institute"/>
            <person name="Carr E.C."/>
            <person name="Barton Q."/>
            <person name="Grambo S."/>
            <person name="Sullivan M."/>
            <person name="Renfro C.M."/>
            <person name="Kuo A."/>
            <person name="Pangilinan J."/>
            <person name="Lipzen A."/>
            <person name="Keymanesh K."/>
            <person name="Savage E."/>
            <person name="Barry K."/>
            <person name="Grigoriev I.V."/>
            <person name="Riekhof W.R."/>
            <person name="Harris S.S."/>
        </authorList>
    </citation>
    <scope>NUCLEOTIDE SEQUENCE</scope>
    <source>
        <strain evidence="4">JF 03-4F</strain>
    </source>
</reference>
<dbReference type="SMART" id="SM01266">
    <property type="entry name" value="Mac"/>
    <property type="match status" value="1"/>
</dbReference>
<dbReference type="PANTHER" id="PTHR23416:SF54">
    <property type="entry name" value="ACETYLTRANSFERASE, CYSE_LACA_LPXA_NODL FAMILY (AFU_ORTHOLOGUE AFUA_2G08430)-RELATED"/>
    <property type="match status" value="1"/>
</dbReference>
<comment type="similarity">
    <text evidence="1">Belongs to the transferase hexapeptide repeat family.</text>
</comment>
<name>A0AAN6IAM0_9EURO</name>
<dbReference type="PANTHER" id="PTHR23416">
    <property type="entry name" value="SIALIC ACID SYNTHASE-RELATED"/>
    <property type="match status" value="1"/>
</dbReference>
<dbReference type="InterPro" id="IPR051159">
    <property type="entry name" value="Hexapeptide_acetyltransf"/>
</dbReference>
<dbReference type="GO" id="GO:0016407">
    <property type="term" value="F:acetyltransferase activity"/>
    <property type="evidence" value="ECO:0007669"/>
    <property type="project" value="InterPro"/>
</dbReference>
<keyword evidence="2" id="KW-0808">Transferase</keyword>
<keyword evidence="5" id="KW-1185">Reference proteome</keyword>
<evidence type="ECO:0000313" key="5">
    <source>
        <dbReference type="Proteomes" id="UP001203852"/>
    </source>
</evidence>
<accession>A0AAN6IAM0</accession>
<comment type="caution">
    <text evidence="4">The sequence shown here is derived from an EMBL/GenBank/DDBJ whole genome shotgun (WGS) entry which is preliminary data.</text>
</comment>
<dbReference type="InterPro" id="IPR011004">
    <property type="entry name" value="Trimer_LpxA-like_sf"/>
</dbReference>
<dbReference type="SUPFAM" id="SSF51161">
    <property type="entry name" value="Trimeric LpxA-like enzymes"/>
    <property type="match status" value="1"/>
</dbReference>
<dbReference type="Gene3D" id="2.160.10.10">
    <property type="entry name" value="Hexapeptide repeat proteins"/>
    <property type="match status" value="1"/>
</dbReference>
<dbReference type="GO" id="GO:0008374">
    <property type="term" value="F:O-acyltransferase activity"/>
    <property type="evidence" value="ECO:0007669"/>
    <property type="project" value="TreeGrafter"/>
</dbReference>
<dbReference type="CDD" id="cd03357">
    <property type="entry name" value="LbH_MAT_GAT"/>
    <property type="match status" value="1"/>
</dbReference>
<organism evidence="4 5">
    <name type="scientific">Exophiala viscosa</name>
    <dbReference type="NCBI Taxonomy" id="2486360"/>
    <lineage>
        <taxon>Eukaryota</taxon>
        <taxon>Fungi</taxon>
        <taxon>Dikarya</taxon>
        <taxon>Ascomycota</taxon>
        <taxon>Pezizomycotina</taxon>
        <taxon>Eurotiomycetes</taxon>
        <taxon>Chaetothyriomycetidae</taxon>
        <taxon>Chaetothyriales</taxon>
        <taxon>Herpotrichiellaceae</taxon>
        <taxon>Exophiala</taxon>
    </lineage>
</organism>
<dbReference type="EMBL" id="MU404358">
    <property type="protein sequence ID" value="KAI1610493.1"/>
    <property type="molecule type" value="Genomic_DNA"/>
</dbReference>
<dbReference type="Pfam" id="PF12464">
    <property type="entry name" value="Mac"/>
    <property type="match status" value="1"/>
</dbReference>
<proteinExistence type="inferred from homology"/>
<dbReference type="InterPro" id="IPR024688">
    <property type="entry name" value="Mac_dom"/>
</dbReference>
<sequence>MANSKEWGKMCDGEIYWPWDEDLQANRTRCKKACQLYNANQDASRREKVKMWRSIVGDTRPLPPVLEDSTADAAQFDETDCTVDGPISLDHGLNVHAAPKSYLNFGLVILDTCPVTIGSRTLFGPNVCIYTALHPVDPKVRNGLEGPEFGKPVVIEEDCWIGGNAIILAGVTIGKGSTIGAGAVVSRVSQHPNVMHASPNNHEEHPTIFAGSWQPGTSGEENRDGHGSVKIRGGSEPCWCGWHSRPVVMVYRILLRNMGVYVELDEMR</sequence>
<dbReference type="InterPro" id="IPR001451">
    <property type="entry name" value="Hexapep"/>
</dbReference>
<dbReference type="Proteomes" id="UP001203852">
    <property type="component" value="Unassembled WGS sequence"/>
</dbReference>
<gene>
    <name evidence="4" type="ORF">EDD36DRAFT_490730</name>
</gene>
<evidence type="ECO:0000259" key="3">
    <source>
        <dbReference type="SMART" id="SM01266"/>
    </source>
</evidence>
<dbReference type="Pfam" id="PF00132">
    <property type="entry name" value="Hexapep"/>
    <property type="match status" value="1"/>
</dbReference>
<dbReference type="AlphaFoldDB" id="A0AAN6IAM0"/>